<dbReference type="GO" id="GO:0008137">
    <property type="term" value="F:NADH dehydrogenase (ubiquinone) activity"/>
    <property type="evidence" value="ECO:0007669"/>
    <property type="project" value="InterPro"/>
</dbReference>
<evidence type="ECO:0000259" key="9">
    <source>
        <dbReference type="Pfam" id="PF00361"/>
    </source>
</evidence>
<feature type="transmembrane region" description="Helical" evidence="8">
    <location>
        <begin position="337"/>
        <end position="355"/>
    </location>
</feature>
<feature type="domain" description="NADH:quinone oxidoreductase/Mrp antiporter transmembrane" evidence="9">
    <location>
        <begin position="114"/>
        <end position="329"/>
    </location>
</feature>
<dbReference type="GO" id="GO:0042773">
    <property type="term" value="P:ATP synthesis coupled electron transport"/>
    <property type="evidence" value="ECO:0007669"/>
    <property type="project" value="InterPro"/>
</dbReference>
<evidence type="ECO:0000256" key="3">
    <source>
        <dbReference type="ARBA" id="ARBA00022692"/>
    </source>
</evidence>
<keyword evidence="3 7" id="KW-0812">Transmembrane</keyword>
<dbReference type="GO" id="GO:0005886">
    <property type="term" value="C:plasma membrane"/>
    <property type="evidence" value="ECO:0007669"/>
    <property type="project" value="UniProtKB-SubCell"/>
</dbReference>
<comment type="subcellular location">
    <subcellularLocation>
        <location evidence="1">Cell membrane</location>
        <topology evidence="1">Multi-pass membrane protein</topology>
    </subcellularLocation>
    <subcellularLocation>
        <location evidence="7">Membrane</location>
        <topology evidence="7">Multi-pass membrane protein</topology>
    </subcellularLocation>
</comment>
<gene>
    <name evidence="10" type="ORF">JAZ07_12105</name>
</gene>
<evidence type="ECO:0000256" key="4">
    <source>
        <dbReference type="ARBA" id="ARBA00022989"/>
    </source>
</evidence>
<evidence type="ECO:0000256" key="7">
    <source>
        <dbReference type="RuleBase" id="RU000320"/>
    </source>
</evidence>
<dbReference type="InterPro" id="IPR003918">
    <property type="entry name" value="NADH_UbQ_OxRdtase"/>
</dbReference>
<keyword evidence="5" id="KW-0560">Oxidoreductase</keyword>
<protein>
    <recommendedName>
        <fullName evidence="9">NADH:quinone oxidoreductase/Mrp antiporter transmembrane domain-containing protein</fullName>
    </recommendedName>
</protein>
<feature type="transmembrane region" description="Helical" evidence="8">
    <location>
        <begin position="106"/>
        <end position="136"/>
    </location>
</feature>
<dbReference type="EMBL" id="JAEPCM010000420">
    <property type="protein sequence ID" value="MCG7947078.1"/>
    <property type="molecule type" value="Genomic_DNA"/>
</dbReference>
<keyword evidence="6 8" id="KW-0472">Membrane</keyword>
<feature type="transmembrane region" description="Helical" evidence="8">
    <location>
        <begin position="434"/>
        <end position="454"/>
    </location>
</feature>
<dbReference type="InterPro" id="IPR001750">
    <property type="entry name" value="ND/Mrp_TM"/>
</dbReference>
<feature type="transmembrane region" description="Helical" evidence="8">
    <location>
        <begin position="148"/>
        <end position="169"/>
    </location>
</feature>
<accession>A0A9E4N566</accession>
<dbReference type="PANTHER" id="PTHR42682:SF4">
    <property type="entry name" value="NADH-UBIQUINONE_PLASTOQUINONE"/>
    <property type="match status" value="1"/>
</dbReference>
<feature type="transmembrane region" description="Helical" evidence="8">
    <location>
        <begin position="249"/>
        <end position="271"/>
    </location>
</feature>
<evidence type="ECO:0000256" key="2">
    <source>
        <dbReference type="ARBA" id="ARBA00022475"/>
    </source>
</evidence>
<sequence length="532" mass="58451">MNPLILMLAPLIPLLLACFAYRLQSRWWLFAAALPALYLGLMGEQGSTITLPWLMLGMHLSLDATAQQFLLFGAMIWMLASLYVPGRDLMPGAMGYRKQSFLLAMAGNLLLIIAADMLTFYVGFALMGLSAYGLIWGPSQRARKAARVYLVFTLIGELALFSALLLLLVNSQSLLFAELHSESLPQAAVALLLLGFGIKVALPGLHLWLPGAYTLAPIFGVALLSGPMMKAGLLGWLRFLPLGEPLDPLWGNLLLLLGVAGVLLGMLVGMFQRDPRSVLAYSSISKMGLFSALIGFTLNHPGMAAVLLPVIVLLALHHLMVKPMLFMGLDLWRKGAAAYWLLPALTLLSLSLMAFPLTGGGAVKNLMSDALNENLAWLLFLGGIAAALLMSRFLWLLWNSKQSAEYHRFTLSAWLVVMPLAVWAPFAWDGMSVKASALLPLLSAAVLLLIGQLLRRRFDPLQQPLLSVGNPMSWRIPLLAGESVKAESDWQLVKRLRQHYLQGFARWQVMGLRDTAVWWLMLMLLLALALMN</sequence>
<dbReference type="GO" id="GO:0016491">
    <property type="term" value="F:oxidoreductase activity"/>
    <property type="evidence" value="ECO:0007669"/>
    <property type="project" value="UniProtKB-KW"/>
</dbReference>
<feature type="transmembrane region" description="Helical" evidence="8">
    <location>
        <begin position="36"/>
        <end position="57"/>
    </location>
</feature>
<feature type="transmembrane region" description="Helical" evidence="8">
    <location>
        <begin position="69"/>
        <end position="86"/>
    </location>
</feature>
<evidence type="ECO:0000256" key="6">
    <source>
        <dbReference type="ARBA" id="ARBA00023136"/>
    </source>
</evidence>
<evidence type="ECO:0000256" key="5">
    <source>
        <dbReference type="ARBA" id="ARBA00023002"/>
    </source>
</evidence>
<dbReference type="Pfam" id="PF00361">
    <property type="entry name" value="Proton_antipo_M"/>
    <property type="match status" value="1"/>
</dbReference>
<feature type="transmembrane region" description="Helical" evidence="8">
    <location>
        <begin position="216"/>
        <end position="237"/>
    </location>
</feature>
<keyword evidence="2" id="KW-1003">Cell membrane</keyword>
<feature type="transmembrane region" description="Helical" evidence="8">
    <location>
        <begin position="375"/>
        <end position="397"/>
    </location>
</feature>
<dbReference type="PANTHER" id="PTHR42682">
    <property type="entry name" value="HYDROGENASE-4 COMPONENT F"/>
    <property type="match status" value="1"/>
</dbReference>
<reference evidence="10" key="1">
    <citation type="journal article" date="2021" name="Proc. Natl. Acad. Sci. U.S.A.">
        <title>Global biogeography of chemosynthetic symbionts reveals both localized and globally distributed symbiont groups. .</title>
        <authorList>
            <person name="Osvatic J.T."/>
            <person name="Wilkins L.G.E."/>
            <person name="Leibrecht L."/>
            <person name="Leray M."/>
            <person name="Zauner S."/>
            <person name="Polzin J."/>
            <person name="Camacho Y."/>
            <person name="Gros O."/>
            <person name="van Gils J.A."/>
            <person name="Eisen J.A."/>
            <person name="Petersen J.M."/>
            <person name="Yuen B."/>
        </authorList>
    </citation>
    <scope>NUCLEOTIDE SEQUENCE</scope>
    <source>
        <strain evidence="10">MAGclacostrist064TRANS</strain>
    </source>
</reference>
<evidence type="ECO:0000313" key="10">
    <source>
        <dbReference type="EMBL" id="MCG7947078.1"/>
    </source>
</evidence>
<organism evidence="10 11">
    <name type="scientific">Candidatus Thiodiazotropha taylori</name>
    <dbReference type="NCBI Taxonomy" id="2792791"/>
    <lineage>
        <taxon>Bacteria</taxon>
        <taxon>Pseudomonadati</taxon>
        <taxon>Pseudomonadota</taxon>
        <taxon>Gammaproteobacteria</taxon>
        <taxon>Chromatiales</taxon>
        <taxon>Sedimenticolaceae</taxon>
        <taxon>Candidatus Thiodiazotropha</taxon>
    </lineage>
</organism>
<feature type="transmembrane region" description="Helical" evidence="8">
    <location>
        <begin position="409"/>
        <end position="428"/>
    </location>
</feature>
<evidence type="ECO:0000313" key="11">
    <source>
        <dbReference type="Proteomes" id="UP000886667"/>
    </source>
</evidence>
<proteinExistence type="predicted"/>
<dbReference type="PRINTS" id="PR01437">
    <property type="entry name" value="NUOXDRDTASE4"/>
</dbReference>
<evidence type="ECO:0000256" key="8">
    <source>
        <dbReference type="SAM" id="Phobius"/>
    </source>
</evidence>
<evidence type="ECO:0000256" key="1">
    <source>
        <dbReference type="ARBA" id="ARBA00004651"/>
    </source>
</evidence>
<comment type="caution">
    <text evidence="10">The sequence shown here is derived from an EMBL/GenBank/DDBJ whole genome shotgun (WGS) entry which is preliminary data.</text>
</comment>
<feature type="transmembrane region" description="Helical" evidence="8">
    <location>
        <begin position="515"/>
        <end position="531"/>
    </location>
</feature>
<dbReference type="InterPro" id="IPR052175">
    <property type="entry name" value="ComplexI-like_HydComp"/>
</dbReference>
<name>A0A9E4N566_9GAMM</name>
<keyword evidence="4 8" id="KW-1133">Transmembrane helix</keyword>
<feature type="transmembrane region" description="Helical" evidence="8">
    <location>
        <begin position="304"/>
        <end position="325"/>
    </location>
</feature>
<feature type="transmembrane region" description="Helical" evidence="8">
    <location>
        <begin position="189"/>
        <end position="209"/>
    </location>
</feature>
<dbReference type="AlphaFoldDB" id="A0A9E4N566"/>
<dbReference type="Proteomes" id="UP000886667">
    <property type="component" value="Unassembled WGS sequence"/>
</dbReference>